<dbReference type="Gene3D" id="2.102.10.10">
    <property type="entry name" value="Rieske [2Fe-2S] iron-sulphur domain"/>
    <property type="match status" value="1"/>
</dbReference>
<accession>A0A3E2NUZ0</accession>
<dbReference type="PANTHER" id="PTHR21496">
    <property type="entry name" value="FERREDOXIN-RELATED"/>
    <property type="match status" value="1"/>
</dbReference>
<sequence length="112" mass="12586">MKWVAIDEPVPTGEAFIKKVKAGGKSICLVGYEGEVYALGSSCPHAGFDLSKGWCKEGKLICPIHRFGYDLHTGKGNPGQNDYIEHYPIKVKDNVLYVGMEYFWDKLKQAFR</sequence>
<evidence type="ECO:0000256" key="6">
    <source>
        <dbReference type="ARBA" id="ARBA00038001"/>
    </source>
</evidence>
<evidence type="ECO:0000256" key="3">
    <source>
        <dbReference type="ARBA" id="ARBA00023004"/>
    </source>
</evidence>
<dbReference type="SUPFAM" id="SSF50022">
    <property type="entry name" value="ISP domain"/>
    <property type="match status" value="1"/>
</dbReference>
<dbReference type="OrthoDB" id="593800at2"/>
<protein>
    <submittedName>
        <fullName evidence="8">Rieske (2Fe-2S) protein</fullName>
    </submittedName>
</protein>
<keyword evidence="9" id="KW-1185">Reference proteome</keyword>
<dbReference type="Pfam" id="PF00355">
    <property type="entry name" value="Rieske"/>
    <property type="match status" value="1"/>
</dbReference>
<comment type="similarity">
    <text evidence="6">Belongs to the bacterial ring-hydroxylating dioxygenase ferredoxin component family.</text>
</comment>
<comment type="cofactor">
    <cofactor evidence="5">
        <name>[2Fe-2S] cluster</name>
        <dbReference type="ChEBI" id="CHEBI:190135"/>
    </cofactor>
</comment>
<dbReference type="GO" id="GO:0051537">
    <property type="term" value="F:2 iron, 2 sulfur cluster binding"/>
    <property type="evidence" value="ECO:0007669"/>
    <property type="project" value="UniProtKB-KW"/>
</dbReference>
<evidence type="ECO:0000256" key="2">
    <source>
        <dbReference type="ARBA" id="ARBA00022723"/>
    </source>
</evidence>
<keyword evidence="3" id="KW-0408">Iron</keyword>
<keyword evidence="2" id="KW-0479">Metal-binding</keyword>
<evidence type="ECO:0000256" key="5">
    <source>
        <dbReference type="ARBA" id="ARBA00034078"/>
    </source>
</evidence>
<organism evidence="8 9">
    <name type="scientific">Mucilaginibacter terrenus</name>
    <dbReference type="NCBI Taxonomy" id="2482727"/>
    <lineage>
        <taxon>Bacteria</taxon>
        <taxon>Pseudomonadati</taxon>
        <taxon>Bacteroidota</taxon>
        <taxon>Sphingobacteriia</taxon>
        <taxon>Sphingobacteriales</taxon>
        <taxon>Sphingobacteriaceae</taxon>
        <taxon>Mucilaginibacter</taxon>
    </lineage>
</organism>
<dbReference type="EMBL" id="QWDE01000001">
    <property type="protein sequence ID" value="RFZ84670.1"/>
    <property type="molecule type" value="Genomic_DNA"/>
</dbReference>
<dbReference type="PROSITE" id="PS51296">
    <property type="entry name" value="RIESKE"/>
    <property type="match status" value="1"/>
</dbReference>
<evidence type="ECO:0000313" key="8">
    <source>
        <dbReference type="EMBL" id="RFZ84670.1"/>
    </source>
</evidence>
<dbReference type="GO" id="GO:0046872">
    <property type="term" value="F:metal ion binding"/>
    <property type="evidence" value="ECO:0007669"/>
    <property type="project" value="UniProtKB-KW"/>
</dbReference>
<dbReference type="PANTHER" id="PTHR21496:SF0">
    <property type="entry name" value="RIESKE DOMAIN-CONTAINING PROTEIN"/>
    <property type="match status" value="1"/>
</dbReference>
<proteinExistence type="inferred from homology"/>
<evidence type="ECO:0000259" key="7">
    <source>
        <dbReference type="PROSITE" id="PS51296"/>
    </source>
</evidence>
<evidence type="ECO:0000256" key="4">
    <source>
        <dbReference type="ARBA" id="ARBA00023014"/>
    </source>
</evidence>
<dbReference type="InterPro" id="IPR036922">
    <property type="entry name" value="Rieske_2Fe-2S_sf"/>
</dbReference>
<keyword evidence="1" id="KW-0001">2Fe-2S</keyword>
<comment type="caution">
    <text evidence="8">The sequence shown here is derived from an EMBL/GenBank/DDBJ whole genome shotgun (WGS) entry which is preliminary data.</text>
</comment>
<dbReference type="AlphaFoldDB" id="A0A3E2NUZ0"/>
<evidence type="ECO:0000313" key="9">
    <source>
        <dbReference type="Proteomes" id="UP000260823"/>
    </source>
</evidence>
<dbReference type="RefSeq" id="WP_117381572.1">
    <property type="nucleotide sequence ID" value="NZ_QWDE01000001.1"/>
</dbReference>
<name>A0A3E2NUZ0_9SPHI</name>
<evidence type="ECO:0000256" key="1">
    <source>
        <dbReference type="ARBA" id="ARBA00022714"/>
    </source>
</evidence>
<keyword evidence="4" id="KW-0411">Iron-sulfur</keyword>
<dbReference type="Proteomes" id="UP000260823">
    <property type="component" value="Unassembled WGS sequence"/>
</dbReference>
<gene>
    <name evidence="8" type="ORF">DYU05_03415</name>
</gene>
<feature type="domain" description="Rieske" evidence="7">
    <location>
        <begin position="1"/>
        <end position="98"/>
    </location>
</feature>
<dbReference type="InterPro" id="IPR017941">
    <property type="entry name" value="Rieske_2Fe-2S"/>
</dbReference>
<reference evidence="8 9" key="1">
    <citation type="submission" date="2018-08" db="EMBL/GenBank/DDBJ databases">
        <title>Mucilaginibacter terrae sp. nov., isolated from manganese diggings.</title>
        <authorList>
            <person name="Huang Y."/>
            <person name="Zhou Z."/>
        </authorList>
    </citation>
    <scope>NUCLEOTIDE SEQUENCE [LARGE SCALE GENOMIC DNA]</scope>
    <source>
        <strain evidence="8 9">ZH6</strain>
    </source>
</reference>